<feature type="transmembrane region" description="Helical" evidence="1">
    <location>
        <begin position="104"/>
        <end position="123"/>
    </location>
</feature>
<accession>A0A0E9NCC1</accession>
<feature type="transmembrane region" description="Helical" evidence="1">
    <location>
        <begin position="203"/>
        <end position="229"/>
    </location>
</feature>
<reference evidence="2 3" key="3">
    <citation type="journal article" date="2015" name="Genome Announc.">
        <title>Draft Genome Sequence of the Archiascomycetous Yeast Saitoella complicata.</title>
        <authorList>
            <person name="Yamauchi K."/>
            <person name="Kondo S."/>
            <person name="Hamamoto M."/>
            <person name="Takahashi Y."/>
            <person name="Ogura Y."/>
            <person name="Hayashi T."/>
            <person name="Nishida H."/>
        </authorList>
    </citation>
    <scope>NUCLEOTIDE SEQUENCE [LARGE SCALE GENOMIC DNA]</scope>
    <source>
        <strain evidence="2 3">NRRL Y-17804</strain>
    </source>
</reference>
<evidence type="ECO:0000313" key="3">
    <source>
        <dbReference type="Proteomes" id="UP000033140"/>
    </source>
</evidence>
<keyword evidence="1" id="KW-1133">Transmembrane helix</keyword>
<feature type="transmembrane region" description="Helical" evidence="1">
    <location>
        <begin position="160"/>
        <end position="182"/>
    </location>
</feature>
<dbReference type="Proteomes" id="UP000033140">
    <property type="component" value="Unassembled WGS sequence"/>
</dbReference>
<dbReference type="AlphaFoldDB" id="A0A0E9NCC1"/>
<organism evidence="2 3">
    <name type="scientific">Saitoella complicata (strain BCRC 22490 / CBS 7301 / JCM 7358 / NBRC 10748 / NRRL Y-17804)</name>
    <dbReference type="NCBI Taxonomy" id="698492"/>
    <lineage>
        <taxon>Eukaryota</taxon>
        <taxon>Fungi</taxon>
        <taxon>Dikarya</taxon>
        <taxon>Ascomycota</taxon>
        <taxon>Taphrinomycotina</taxon>
        <taxon>Taphrinomycotina incertae sedis</taxon>
        <taxon>Saitoella</taxon>
    </lineage>
</organism>
<reference evidence="2 3" key="2">
    <citation type="journal article" date="2014" name="J. Gen. Appl. Microbiol.">
        <title>The early diverging ascomycetous budding yeast Saitoella complicata has three histone deacetylases belonging to the Clr6, Hos2, and Rpd3 lineages.</title>
        <authorList>
            <person name="Nishida H."/>
            <person name="Matsumoto T."/>
            <person name="Kondo S."/>
            <person name="Hamamoto M."/>
            <person name="Yoshikawa H."/>
        </authorList>
    </citation>
    <scope>NUCLEOTIDE SEQUENCE [LARGE SCALE GENOMIC DNA]</scope>
    <source>
        <strain evidence="2 3">NRRL Y-17804</strain>
    </source>
</reference>
<keyword evidence="3" id="KW-1185">Reference proteome</keyword>
<feature type="transmembrane region" description="Helical" evidence="1">
    <location>
        <begin position="72"/>
        <end position="92"/>
    </location>
</feature>
<sequence length="287" mass="31870">MAPIAEMVMAAFNNTRPVNGLPPTHNPALISNPMALYNETLLLTALGLFQHSIIFGLVFLLRGFDPKKVCDLRWLVTVFAATFVGAPAVFLFDRNLDMIKQYFFLEHEAVEYLLFGVVCLPNLVRGREGWVLGAGWAGVCAITLYAAFDDFHWHSTDVIAWNAFISDSLVGIAGVVLAMRAWRGLKNGGVQMPATVERLWAEVFAGMGMACHGFTTLPVPPVFTAIVYFDLDPKWFAYAWAFVFAALLATMGLSAPMIKLFIRDCWYGRADEINENGDDDYGYSETD</sequence>
<name>A0A0E9NCC1_SAICN</name>
<keyword evidence="1" id="KW-0812">Transmembrane</keyword>
<proteinExistence type="predicted"/>
<feature type="transmembrane region" description="Helical" evidence="1">
    <location>
        <begin position="235"/>
        <end position="253"/>
    </location>
</feature>
<protein>
    <submittedName>
        <fullName evidence="2">Uncharacterized protein</fullName>
    </submittedName>
</protein>
<dbReference type="EMBL" id="BACD03000009">
    <property type="protein sequence ID" value="GAO47512.1"/>
    <property type="molecule type" value="Genomic_DNA"/>
</dbReference>
<comment type="caution">
    <text evidence="2">The sequence shown here is derived from an EMBL/GenBank/DDBJ whole genome shotgun (WGS) entry which is preliminary data.</text>
</comment>
<evidence type="ECO:0000256" key="1">
    <source>
        <dbReference type="SAM" id="Phobius"/>
    </source>
</evidence>
<feature type="transmembrane region" description="Helical" evidence="1">
    <location>
        <begin position="41"/>
        <end position="60"/>
    </location>
</feature>
<evidence type="ECO:0000313" key="2">
    <source>
        <dbReference type="EMBL" id="GAO47512.1"/>
    </source>
</evidence>
<dbReference type="OMA" id="FENISCC"/>
<keyword evidence="1" id="KW-0472">Membrane</keyword>
<gene>
    <name evidence="2" type="ORF">G7K_1717-t1</name>
</gene>
<feature type="transmembrane region" description="Helical" evidence="1">
    <location>
        <begin position="130"/>
        <end position="148"/>
    </location>
</feature>
<reference evidence="2 3" key="1">
    <citation type="journal article" date="2011" name="J. Gen. Appl. Microbiol.">
        <title>Draft genome sequencing of the enigmatic yeast Saitoella complicata.</title>
        <authorList>
            <person name="Nishida H."/>
            <person name="Hamamoto M."/>
            <person name="Sugiyama J."/>
        </authorList>
    </citation>
    <scope>NUCLEOTIDE SEQUENCE [LARGE SCALE GENOMIC DNA]</scope>
    <source>
        <strain evidence="2 3">NRRL Y-17804</strain>
    </source>
</reference>